<dbReference type="GO" id="GO:0051607">
    <property type="term" value="P:defense response to virus"/>
    <property type="evidence" value="ECO:0007669"/>
    <property type="project" value="UniProtKB-KW"/>
</dbReference>
<organism evidence="2">
    <name type="scientific">Thermofilum pendens</name>
    <dbReference type="NCBI Taxonomy" id="2269"/>
    <lineage>
        <taxon>Archaea</taxon>
        <taxon>Thermoproteota</taxon>
        <taxon>Thermoprotei</taxon>
        <taxon>Thermofilales</taxon>
        <taxon>Thermofilaceae</taxon>
        <taxon>Thermofilum</taxon>
    </lineage>
</organism>
<keyword evidence="1" id="KW-0051">Antiviral defense</keyword>
<dbReference type="InterPro" id="IPR053725">
    <property type="entry name" value="CRISPR_Cas5_sf"/>
</dbReference>
<dbReference type="AlphaFoldDB" id="A0A7C4BA15"/>
<reference evidence="2" key="1">
    <citation type="journal article" date="2020" name="mSystems">
        <title>Genome- and Community-Level Interaction Insights into Carbon Utilization and Element Cycling Functions of Hydrothermarchaeota in Hydrothermal Sediment.</title>
        <authorList>
            <person name="Zhou Z."/>
            <person name="Liu Y."/>
            <person name="Xu W."/>
            <person name="Pan J."/>
            <person name="Luo Z.H."/>
            <person name="Li M."/>
        </authorList>
    </citation>
    <scope>NUCLEOTIDE SEQUENCE [LARGE SCALE GENOMIC DNA]</scope>
    <source>
        <strain evidence="2">SpSt-735</strain>
    </source>
</reference>
<proteinExistence type="predicted"/>
<dbReference type="Gene3D" id="3.30.70.3120">
    <property type="match status" value="1"/>
</dbReference>
<name>A0A7C4BA15_THEPE</name>
<evidence type="ECO:0000313" key="2">
    <source>
        <dbReference type="EMBL" id="HGI43955.1"/>
    </source>
</evidence>
<gene>
    <name evidence="2" type="primary">cas5</name>
    <name evidence="2" type="ORF">ENV17_06190</name>
</gene>
<sequence length="268" mass="29485">MRAYSVDVEFMWGFQARVAGLGKSSPSFLFPPPTTLIGALAASYSRRVRRGESEGVELMLELSGHILALSFRPLNAMPLAFMDVGRVIAPGYRGGEHYPTAKDVLVYKSFDAPARGSTIMGSLDDKPPRIRYVLVVEDGAPITPEDMWGIRRLGSKESLVSVVGVEKVSASWLGGSLGDRAKTLYATPRVEGLQVDEHGPVAREFYVNPYRLDRPPSTAYVQGVRVTPYLIPLRLEGYLEVWGALEEYSFYEIEDPEEGANVVVGVAR</sequence>
<dbReference type="NCBIfam" id="TIGR02593">
    <property type="entry name" value="CRISPR_cas5"/>
    <property type="match status" value="1"/>
</dbReference>
<dbReference type="EMBL" id="DTFI01000157">
    <property type="protein sequence ID" value="HGI43955.1"/>
    <property type="molecule type" value="Genomic_DNA"/>
</dbReference>
<protein>
    <submittedName>
        <fullName evidence="2">CRISPR-associated protein Cas5</fullName>
    </submittedName>
</protein>
<evidence type="ECO:0000256" key="1">
    <source>
        <dbReference type="ARBA" id="ARBA00023118"/>
    </source>
</evidence>
<comment type="caution">
    <text evidence="2">The sequence shown here is derived from an EMBL/GenBank/DDBJ whole genome shotgun (WGS) entry which is preliminary data.</text>
</comment>
<accession>A0A7C4BA15</accession>
<dbReference type="InterPro" id="IPR013422">
    <property type="entry name" value="CRISPR-assoc_prot_Cas5_N"/>
</dbReference>